<evidence type="ECO:0000313" key="3">
    <source>
        <dbReference type="Proteomes" id="UP001597180"/>
    </source>
</evidence>
<name>A0ABW3V0H7_9BACL</name>
<keyword evidence="3" id="KW-1185">Reference proteome</keyword>
<accession>A0ABW3V0H7</accession>
<evidence type="ECO:0000256" key="1">
    <source>
        <dbReference type="SAM" id="Phobius"/>
    </source>
</evidence>
<feature type="transmembrane region" description="Helical" evidence="1">
    <location>
        <begin position="150"/>
        <end position="170"/>
    </location>
</feature>
<dbReference type="Pfam" id="PF13346">
    <property type="entry name" value="ABC2_membrane_5"/>
    <property type="match status" value="1"/>
</dbReference>
<feature type="transmembrane region" description="Helical" evidence="1">
    <location>
        <begin position="190"/>
        <end position="211"/>
    </location>
</feature>
<dbReference type="InterPro" id="IPR025699">
    <property type="entry name" value="ABC2_memb-like"/>
</dbReference>
<keyword evidence="1" id="KW-0812">Transmembrane</keyword>
<sequence>MLLNLVKKDSLLVKKYMILMFVAAIILPVFIKMKMEFLASGGFLAFFISTLYILFLTFSSVSMSEFKHKGSALLCATPYGRAAIIQSKYLFLLLLFIGCSILYTVTSWLVPQQMGMLSLSEFAYCFLILTVVFSIMIPVQYRLGFEKARYMFSISIFVVPFIVPVLLKYMQANDISFRWTLPVPAIVQGLLPIVLALAIGMISMTATIRIYEKQNL</sequence>
<reference evidence="3" key="1">
    <citation type="journal article" date="2019" name="Int. J. Syst. Evol. Microbiol.">
        <title>The Global Catalogue of Microorganisms (GCM) 10K type strain sequencing project: providing services to taxonomists for standard genome sequencing and annotation.</title>
        <authorList>
            <consortium name="The Broad Institute Genomics Platform"/>
            <consortium name="The Broad Institute Genome Sequencing Center for Infectious Disease"/>
            <person name="Wu L."/>
            <person name="Ma J."/>
        </authorList>
    </citation>
    <scope>NUCLEOTIDE SEQUENCE [LARGE SCALE GENOMIC DNA]</scope>
    <source>
        <strain evidence="3">CCUG 53270</strain>
    </source>
</reference>
<feature type="transmembrane region" description="Helical" evidence="1">
    <location>
        <begin position="89"/>
        <end position="110"/>
    </location>
</feature>
<feature type="transmembrane region" description="Helical" evidence="1">
    <location>
        <begin position="37"/>
        <end position="58"/>
    </location>
</feature>
<feature type="transmembrane region" description="Helical" evidence="1">
    <location>
        <begin position="116"/>
        <end position="138"/>
    </location>
</feature>
<dbReference type="Proteomes" id="UP001597180">
    <property type="component" value="Unassembled WGS sequence"/>
</dbReference>
<feature type="transmembrane region" description="Helical" evidence="1">
    <location>
        <begin position="12"/>
        <end position="31"/>
    </location>
</feature>
<evidence type="ECO:0000313" key="2">
    <source>
        <dbReference type="EMBL" id="MFD1225445.1"/>
    </source>
</evidence>
<comment type="caution">
    <text evidence="2">The sequence shown here is derived from an EMBL/GenBank/DDBJ whole genome shotgun (WGS) entry which is preliminary data.</text>
</comment>
<organism evidence="2 3">
    <name type="scientific">Paenibacillus vulneris</name>
    <dbReference type="NCBI Taxonomy" id="1133364"/>
    <lineage>
        <taxon>Bacteria</taxon>
        <taxon>Bacillati</taxon>
        <taxon>Bacillota</taxon>
        <taxon>Bacilli</taxon>
        <taxon>Bacillales</taxon>
        <taxon>Paenibacillaceae</taxon>
        <taxon>Paenibacillus</taxon>
    </lineage>
</organism>
<dbReference type="EMBL" id="JBHTLU010000059">
    <property type="protein sequence ID" value="MFD1225445.1"/>
    <property type="molecule type" value="Genomic_DNA"/>
</dbReference>
<dbReference type="RefSeq" id="WP_345587704.1">
    <property type="nucleotide sequence ID" value="NZ_BAABJG010000013.1"/>
</dbReference>
<protein>
    <submittedName>
        <fullName evidence="2">ABC-2 transporter permease</fullName>
    </submittedName>
</protein>
<proteinExistence type="predicted"/>
<keyword evidence="1" id="KW-0472">Membrane</keyword>
<keyword evidence="1" id="KW-1133">Transmembrane helix</keyword>
<gene>
    <name evidence="2" type="ORF">ACFQ4B_35750</name>
</gene>